<keyword evidence="2" id="KW-1185">Reference proteome</keyword>
<name>A0ACA9KKA1_9GLOM</name>
<dbReference type="EMBL" id="CAJVPT010002234">
    <property type="protein sequence ID" value="CAG8477627.1"/>
    <property type="molecule type" value="Genomic_DNA"/>
</dbReference>
<reference evidence="1" key="1">
    <citation type="submission" date="2021-06" db="EMBL/GenBank/DDBJ databases">
        <authorList>
            <person name="Kallberg Y."/>
            <person name="Tangrot J."/>
            <person name="Rosling A."/>
        </authorList>
    </citation>
    <scope>NUCLEOTIDE SEQUENCE</scope>
    <source>
        <strain evidence="1">CL356</strain>
    </source>
</reference>
<comment type="caution">
    <text evidence="1">The sequence shown here is derived from an EMBL/GenBank/DDBJ whole genome shotgun (WGS) entry which is preliminary data.</text>
</comment>
<gene>
    <name evidence="1" type="ORF">ACOLOM_LOCUS1862</name>
</gene>
<dbReference type="Proteomes" id="UP000789525">
    <property type="component" value="Unassembled WGS sequence"/>
</dbReference>
<sequence length="118" mass="13019">MGSSGSKSERNKVFLSENSLSSSGENLAPPDGEGNPFRYIQGRRFHNVSSIVYDLPNDNDEGAWALEMATNYANSKFIGLDISPIFPVKIKPQNMTFQKSNILEGINYRYSDGSSAAY</sequence>
<evidence type="ECO:0000313" key="2">
    <source>
        <dbReference type="Proteomes" id="UP000789525"/>
    </source>
</evidence>
<protein>
    <submittedName>
        <fullName evidence="1">12309_t:CDS:1</fullName>
    </submittedName>
</protein>
<proteinExistence type="predicted"/>
<accession>A0ACA9KKA1</accession>
<organism evidence="1 2">
    <name type="scientific">Acaulospora colombiana</name>
    <dbReference type="NCBI Taxonomy" id="27376"/>
    <lineage>
        <taxon>Eukaryota</taxon>
        <taxon>Fungi</taxon>
        <taxon>Fungi incertae sedis</taxon>
        <taxon>Mucoromycota</taxon>
        <taxon>Glomeromycotina</taxon>
        <taxon>Glomeromycetes</taxon>
        <taxon>Diversisporales</taxon>
        <taxon>Acaulosporaceae</taxon>
        <taxon>Acaulospora</taxon>
    </lineage>
</organism>
<evidence type="ECO:0000313" key="1">
    <source>
        <dbReference type="EMBL" id="CAG8477627.1"/>
    </source>
</evidence>